<name>A0A9K3MZQ0_HELAN</name>
<gene>
    <name evidence="3" type="ORF">HanXRQr2_Chr11g0485541</name>
</gene>
<comment type="caution">
    <text evidence="3">The sequence shown here is derived from an EMBL/GenBank/DDBJ whole genome shotgun (WGS) entry which is preliminary data.</text>
</comment>
<dbReference type="PANTHER" id="PTHR11926">
    <property type="entry name" value="GLUCOSYL/GLUCURONOSYL TRANSFERASES"/>
    <property type="match status" value="1"/>
</dbReference>
<dbReference type="CDD" id="cd03784">
    <property type="entry name" value="GT1_Gtf-like"/>
    <property type="match status" value="1"/>
</dbReference>
<evidence type="ECO:0000313" key="3">
    <source>
        <dbReference type="EMBL" id="KAF5781595.1"/>
    </source>
</evidence>
<dbReference type="InterPro" id="IPR002213">
    <property type="entry name" value="UDP_glucos_trans"/>
</dbReference>
<evidence type="ECO:0000256" key="1">
    <source>
        <dbReference type="ARBA" id="ARBA00009995"/>
    </source>
</evidence>
<dbReference type="AlphaFoldDB" id="A0A9K3MZQ0"/>
<organism evidence="3 4">
    <name type="scientific">Helianthus annuus</name>
    <name type="common">Common sunflower</name>
    <dbReference type="NCBI Taxonomy" id="4232"/>
    <lineage>
        <taxon>Eukaryota</taxon>
        <taxon>Viridiplantae</taxon>
        <taxon>Streptophyta</taxon>
        <taxon>Embryophyta</taxon>
        <taxon>Tracheophyta</taxon>
        <taxon>Spermatophyta</taxon>
        <taxon>Magnoliopsida</taxon>
        <taxon>eudicotyledons</taxon>
        <taxon>Gunneridae</taxon>
        <taxon>Pentapetalae</taxon>
        <taxon>asterids</taxon>
        <taxon>campanulids</taxon>
        <taxon>Asterales</taxon>
        <taxon>Asteraceae</taxon>
        <taxon>Asteroideae</taxon>
        <taxon>Heliantheae alliance</taxon>
        <taxon>Heliantheae</taxon>
        <taxon>Helianthus</taxon>
    </lineage>
</organism>
<comment type="similarity">
    <text evidence="1">Belongs to the UDP-glycosyltransferase family.</text>
</comment>
<dbReference type="Pfam" id="PF00201">
    <property type="entry name" value="UDPGT"/>
    <property type="match status" value="1"/>
</dbReference>
<evidence type="ECO:0000313" key="4">
    <source>
        <dbReference type="Proteomes" id="UP000215914"/>
    </source>
</evidence>
<dbReference type="SUPFAM" id="SSF53756">
    <property type="entry name" value="UDP-Glycosyltransferase/glycogen phosphorylase"/>
    <property type="match status" value="1"/>
</dbReference>
<dbReference type="Proteomes" id="UP000215914">
    <property type="component" value="Unassembled WGS sequence"/>
</dbReference>
<keyword evidence="3" id="KW-0328">Glycosyltransferase</keyword>
<reference evidence="3" key="2">
    <citation type="submission" date="2020-06" db="EMBL/GenBank/DDBJ databases">
        <title>Helianthus annuus Genome sequencing and assembly Release 2.</title>
        <authorList>
            <person name="Gouzy J."/>
            <person name="Langlade N."/>
            <person name="Munos S."/>
        </authorList>
    </citation>
    <scope>NUCLEOTIDE SEQUENCE</scope>
    <source>
        <tissue evidence="3">Leaves</tissue>
    </source>
</reference>
<sequence>MPLQTPILDHVLEEVLKHPAIGGFLIHSGWNSTLESISSGVPVLCWPFFAEQQTNCRYSCVEWGIGMEIDTNVKREEVEAQVREIIDGTKGKMMKAKALELKKKAKEAVTIGGSSYLNFDKLVTEILLKK</sequence>
<dbReference type="Gene3D" id="3.40.50.2000">
    <property type="entry name" value="Glycogen Phosphorylase B"/>
    <property type="match status" value="2"/>
</dbReference>
<dbReference type="FunFam" id="3.40.50.2000:FF:000431">
    <property type="entry name" value="UDP-glycosyltransferase 90A1"/>
    <property type="match status" value="1"/>
</dbReference>
<reference evidence="3" key="1">
    <citation type="journal article" date="2017" name="Nature">
        <title>The sunflower genome provides insights into oil metabolism, flowering and Asterid evolution.</title>
        <authorList>
            <person name="Badouin H."/>
            <person name="Gouzy J."/>
            <person name="Grassa C.J."/>
            <person name="Murat F."/>
            <person name="Staton S.E."/>
            <person name="Cottret L."/>
            <person name="Lelandais-Briere C."/>
            <person name="Owens G.L."/>
            <person name="Carrere S."/>
            <person name="Mayjonade B."/>
            <person name="Legrand L."/>
            <person name="Gill N."/>
            <person name="Kane N.C."/>
            <person name="Bowers J.E."/>
            <person name="Hubner S."/>
            <person name="Bellec A."/>
            <person name="Berard A."/>
            <person name="Berges H."/>
            <person name="Blanchet N."/>
            <person name="Boniface M.C."/>
            <person name="Brunel D."/>
            <person name="Catrice O."/>
            <person name="Chaidir N."/>
            <person name="Claudel C."/>
            <person name="Donnadieu C."/>
            <person name="Faraut T."/>
            <person name="Fievet G."/>
            <person name="Helmstetter N."/>
            <person name="King M."/>
            <person name="Knapp S.J."/>
            <person name="Lai Z."/>
            <person name="Le Paslier M.C."/>
            <person name="Lippi Y."/>
            <person name="Lorenzon L."/>
            <person name="Mandel J.R."/>
            <person name="Marage G."/>
            <person name="Marchand G."/>
            <person name="Marquand E."/>
            <person name="Bret-Mestries E."/>
            <person name="Morien E."/>
            <person name="Nambeesan S."/>
            <person name="Nguyen T."/>
            <person name="Pegot-Espagnet P."/>
            <person name="Pouilly N."/>
            <person name="Raftis F."/>
            <person name="Sallet E."/>
            <person name="Schiex T."/>
            <person name="Thomas J."/>
            <person name="Vandecasteele C."/>
            <person name="Vares D."/>
            <person name="Vear F."/>
            <person name="Vautrin S."/>
            <person name="Crespi M."/>
            <person name="Mangin B."/>
            <person name="Burke J.M."/>
            <person name="Salse J."/>
            <person name="Munos S."/>
            <person name="Vincourt P."/>
            <person name="Rieseberg L.H."/>
            <person name="Langlade N.B."/>
        </authorList>
    </citation>
    <scope>NUCLEOTIDE SEQUENCE</scope>
    <source>
        <tissue evidence="3">Leaves</tissue>
    </source>
</reference>
<dbReference type="Gramene" id="mRNA:HanXRQr2_Chr11g0485541">
    <property type="protein sequence ID" value="mRNA:HanXRQr2_Chr11g0485541"/>
    <property type="gene ID" value="HanXRQr2_Chr11g0485541"/>
</dbReference>
<keyword evidence="4" id="KW-1185">Reference proteome</keyword>
<proteinExistence type="inferred from homology"/>
<keyword evidence="2 3" id="KW-0808">Transferase</keyword>
<protein>
    <submittedName>
        <fullName evidence="3">UDP-glucuronosyl/UDP-glucosyltransferase</fullName>
        <ecNumber evidence="3">2.4.1.324</ecNumber>
    </submittedName>
</protein>
<accession>A0A9K3MZQ0</accession>
<evidence type="ECO:0000256" key="2">
    <source>
        <dbReference type="ARBA" id="ARBA00022679"/>
    </source>
</evidence>
<dbReference type="GO" id="GO:0008194">
    <property type="term" value="F:UDP-glycosyltransferase activity"/>
    <property type="evidence" value="ECO:0007669"/>
    <property type="project" value="InterPro"/>
</dbReference>
<dbReference type="PANTHER" id="PTHR11926:SF1498">
    <property type="entry name" value="GLYCOSYLTRANSFERASE"/>
    <property type="match status" value="1"/>
</dbReference>
<dbReference type="EC" id="2.4.1.324" evidence="3"/>
<dbReference type="EMBL" id="MNCJ02000326">
    <property type="protein sequence ID" value="KAF5781595.1"/>
    <property type="molecule type" value="Genomic_DNA"/>
</dbReference>